<reference evidence="6" key="1">
    <citation type="submission" date="2022-12" db="EMBL/GenBank/DDBJ databases">
        <title>Chromosome-Level Genome Assembly of Japanese Cedar (Cryptomeriajaponica D. Don).</title>
        <authorList>
            <person name="Fujino T."/>
            <person name="Yamaguchi K."/>
            <person name="Yokoyama T."/>
            <person name="Hamanaka T."/>
            <person name="Harazono Y."/>
            <person name="Kamada H."/>
            <person name="Kobayashi W."/>
            <person name="Ujino-Ihara T."/>
            <person name="Uchiyama K."/>
            <person name="Matsumoto A."/>
            <person name="Izuno A."/>
            <person name="Tsumura Y."/>
            <person name="Toyoda A."/>
            <person name="Shigenobu S."/>
            <person name="Moriguchi Y."/>
            <person name="Ueno S."/>
            <person name="Kasahara M."/>
        </authorList>
    </citation>
    <scope>NUCLEOTIDE SEQUENCE</scope>
</reference>
<dbReference type="EMBL" id="BSEH01000387">
    <property type="protein sequence ID" value="GLJ58467.1"/>
    <property type="molecule type" value="Genomic_DNA"/>
</dbReference>
<protein>
    <recommendedName>
        <fullName evidence="8">Dicer-like protein</fullName>
    </recommendedName>
</protein>
<evidence type="ECO:0000259" key="4">
    <source>
        <dbReference type="PROSITE" id="PS50137"/>
    </source>
</evidence>
<evidence type="ECO:0008006" key="8">
    <source>
        <dbReference type="Google" id="ProtNLM"/>
    </source>
</evidence>
<dbReference type="Gene3D" id="1.10.1520.10">
    <property type="entry name" value="Ribonuclease III domain"/>
    <property type="match status" value="2"/>
</dbReference>
<evidence type="ECO:0000313" key="6">
    <source>
        <dbReference type="EMBL" id="GLJ58467.1"/>
    </source>
</evidence>
<evidence type="ECO:0000256" key="3">
    <source>
        <dbReference type="PROSITE-ProRule" id="PRU00266"/>
    </source>
</evidence>
<dbReference type="InterPro" id="IPR036389">
    <property type="entry name" value="RNase_III_sf"/>
</dbReference>
<dbReference type="GO" id="GO:0005737">
    <property type="term" value="C:cytoplasm"/>
    <property type="evidence" value="ECO:0007669"/>
    <property type="project" value="TreeGrafter"/>
</dbReference>
<dbReference type="Gene3D" id="3.30.160.20">
    <property type="match status" value="1"/>
</dbReference>
<feature type="domain" description="RNase III" evidence="5">
    <location>
        <begin position="156"/>
        <end position="312"/>
    </location>
</feature>
<keyword evidence="1" id="KW-0378">Hydrolase</keyword>
<feature type="domain" description="DRBM" evidence="4">
    <location>
        <begin position="375"/>
        <end position="414"/>
    </location>
</feature>
<dbReference type="CDD" id="cd00593">
    <property type="entry name" value="RIBOc"/>
    <property type="match status" value="2"/>
</dbReference>
<organism evidence="6 7">
    <name type="scientific">Cryptomeria japonica</name>
    <name type="common">Japanese cedar</name>
    <name type="synonym">Cupressus japonica</name>
    <dbReference type="NCBI Taxonomy" id="3369"/>
    <lineage>
        <taxon>Eukaryota</taxon>
        <taxon>Viridiplantae</taxon>
        <taxon>Streptophyta</taxon>
        <taxon>Embryophyta</taxon>
        <taxon>Tracheophyta</taxon>
        <taxon>Spermatophyta</taxon>
        <taxon>Pinopsida</taxon>
        <taxon>Pinidae</taxon>
        <taxon>Conifers II</taxon>
        <taxon>Cupressales</taxon>
        <taxon>Cupressaceae</taxon>
        <taxon>Cryptomeria</taxon>
    </lineage>
</organism>
<keyword evidence="2 3" id="KW-0694">RNA-binding</keyword>
<proteinExistence type="predicted"/>
<evidence type="ECO:0000256" key="2">
    <source>
        <dbReference type="ARBA" id="ARBA00022884"/>
    </source>
</evidence>
<dbReference type="SMART" id="SM00358">
    <property type="entry name" value="DSRM"/>
    <property type="match status" value="1"/>
</dbReference>
<dbReference type="GO" id="GO:0030422">
    <property type="term" value="P:siRNA processing"/>
    <property type="evidence" value="ECO:0007669"/>
    <property type="project" value="TreeGrafter"/>
</dbReference>
<dbReference type="PROSITE" id="PS50142">
    <property type="entry name" value="RNASE_3_2"/>
    <property type="match status" value="2"/>
</dbReference>
<evidence type="ECO:0000313" key="7">
    <source>
        <dbReference type="Proteomes" id="UP001234787"/>
    </source>
</evidence>
<dbReference type="GO" id="GO:0004525">
    <property type="term" value="F:ribonuclease III activity"/>
    <property type="evidence" value="ECO:0007669"/>
    <property type="project" value="InterPro"/>
</dbReference>
<evidence type="ECO:0000259" key="5">
    <source>
        <dbReference type="PROSITE" id="PS50142"/>
    </source>
</evidence>
<dbReference type="Proteomes" id="UP001234787">
    <property type="component" value="Unassembled WGS sequence"/>
</dbReference>
<dbReference type="Pfam" id="PF00636">
    <property type="entry name" value="Ribonuclease_3"/>
    <property type="match status" value="2"/>
</dbReference>
<dbReference type="Pfam" id="PF00035">
    <property type="entry name" value="dsrm"/>
    <property type="match status" value="1"/>
</dbReference>
<gene>
    <name evidence="6" type="ORF">SUGI_1450980</name>
</gene>
<sequence length="520" mass="59077">MEWIHFRTEIDEIESILKYSFNNKDLLKEALESYHRLEFFGDAVLEFLIAINVYKTCKEIDKKTFVKLVTINVENDVLGRAALKNKFHNYLLDNAVKNRADKCEEAMADESISNSDVKPPKVLANLIEALVGAVHVDSAFSFEKVWEKPSYKSDVLDKIEGNLKYSFKRKDLLRESFCKPVEMLFGSASIRCDECTKAVESAGLRSYESLEFLGTLFFKLAIAKYLYMTYPHENEGVLSCLRSEIMGNENLARVAVQKLGVDNHLTIPYDDLNDMVKTFTKEINKNEKDLNPPSVLFNIVESIAGAMFLDSINFDSNNIDSSVKLLQNIDSSLEEVWEKFKNLLEPLVTPETLEKHPVSELQELCQKTGKCVMYKEKIVVEVFIDDEMVGRGECTKKEVAKKRAARNALQQAVVVINMREGVTSEDSIGSAKHQPRDHHRLQGTNEWGKQLALRDLIHLHVAERHAIESSHVHNFDLDKEEGQDDQHVSATESVVELCDVESNIVGGQNRDHSKGGLPWM</sequence>
<name>A0AAD3NV51_CRYJA</name>
<evidence type="ECO:0000256" key="1">
    <source>
        <dbReference type="ARBA" id="ARBA00022801"/>
    </source>
</evidence>
<keyword evidence="7" id="KW-1185">Reference proteome</keyword>
<accession>A0AAD3NV51</accession>
<dbReference type="AlphaFoldDB" id="A0AAD3NV51"/>
<dbReference type="SUPFAM" id="SSF54768">
    <property type="entry name" value="dsRNA-binding domain-like"/>
    <property type="match status" value="1"/>
</dbReference>
<feature type="domain" description="RNase III" evidence="5">
    <location>
        <begin position="1"/>
        <end position="139"/>
    </location>
</feature>
<dbReference type="PANTHER" id="PTHR14950">
    <property type="entry name" value="DICER-RELATED"/>
    <property type="match status" value="1"/>
</dbReference>
<dbReference type="GO" id="GO:0003723">
    <property type="term" value="F:RNA binding"/>
    <property type="evidence" value="ECO:0007669"/>
    <property type="project" value="UniProtKB-UniRule"/>
</dbReference>
<dbReference type="InterPro" id="IPR000999">
    <property type="entry name" value="RNase_III_dom"/>
</dbReference>
<dbReference type="InterPro" id="IPR014720">
    <property type="entry name" value="dsRBD_dom"/>
</dbReference>
<dbReference type="SUPFAM" id="SSF69065">
    <property type="entry name" value="RNase III domain-like"/>
    <property type="match status" value="2"/>
</dbReference>
<dbReference type="PANTHER" id="PTHR14950:SF49">
    <property type="entry name" value="RIBONUCLEASE 3-LIKE PROTEIN 2-RELATED"/>
    <property type="match status" value="1"/>
</dbReference>
<dbReference type="SMART" id="SM00535">
    <property type="entry name" value="RIBOc"/>
    <property type="match status" value="2"/>
</dbReference>
<dbReference type="GO" id="GO:0005634">
    <property type="term" value="C:nucleus"/>
    <property type="evidence" value="ECO:0007669"/>
    <property type="project" value="TreeGrafter"/>
</dbReference>
<dbReference type="PROSITE" id="PS50137">
    <property type="entry name" value="DS_RBD"/>
    <property type="match status" value="1"/>
</dbReference>
<comment type="caution">
    <text evidence="6">The sequence shown here is derived from an EMBL/GenBank/DDBJ whole genome shotgun (WGS) entry which is preliminary data.</text>
</comment>